<accession>A0ABR7PFR2</accession>
<gene>
    <name evidence="2" type="ORF">H8712_13750</name>
</gene>
<evidence type="ECO:0000259" key="1">
    <source>
        <dbReference type="Pfam" id="PF01965"/>
    </source>
</evidence>
<organism evidence="2 3">
    <name type="scientific">Blautia stercoris</name>
    <dbReference type="NCBI Taxonomy" id="871664"/>
    <lineage>
        <taxon>Bacteria</taxon>
        <taxon>Bacillati</taxon>
        <taxon>Bacillota</taxon>
        <taxon>Clostridia</taxon>
        <taxon>Lachnospirales</taxon>
        <taxon>Lachnospiraceae</taxon>
        <taxon>Blautia</taxon>
    </lineage>
</organism>
<dbReference type="Pfam" id="PF01965">
    <property type="entry name" value="DJ-1_PfpI"/>
    <property type="match status" value="1"/>
</dbReference>
<sequence length="191" mass="21307">MNVNIVLYDEFETLDALGIANIFGMAPEHFYINYLSVNGGLVSSKQGVKVWTELLIPEEVEDILVLPGGRTATKLLCLEPKKLEIIKAAAQEADICMMIANASSILAQTGLLYHRQIADYPGDQNWKRMFTAEIRRAEGVNWISDGKFYSCSSTMAGFDMALGVISDMVDIELAVRIAEMLGYEWNQEIIF</sequence>
<dbReference type="PANTHER" id="PTHR43130:SF15">
    <property type="entry name" value="THIJ_PFPI FAMILY PROTEIN (AFU_ORTHOLOGUE AFUA_5G14240)"/>
    <property type="match status" value="1"/>
</dbReference>
<dbReference type="SUPFAM" id="SSF52317">
    <property type="entry name" value="Class I glutamine amidotransferase-like"/>
    <property type="match status" value="1"/>
</dbReference>
<dbReference type="Proteomes" id="UP000661649">
    <property type="component" value="Unassembled WGS sequence"/>
</dbReference>
<dbReference type="InterPro" id="IPR002818">
    <property type="entry name" value="DJ-1/PfpI"/>
</dbReference>
<dbReference type="EMBL" id="JACRTP010000007">
    <property type="protein sequence ID" value="MBC8629655.1"/>
    <property type="molecule type" value="Genomic_DNA"/>
</dbReference>
<dbReference type="RefSeq" id="WP_187559129.1">
    <property type="nucleotide sequence ID" value="NZ_JACRTP010000007.1"/>
</dbReference>
<reference evidence="2 3" key="1">
    <citation type="submission" date="2020-08" db="EMBL/GenBank/DDBJ databases">
        <title>Genome public.</title>
        <authorList>
            <person name="Liu C."/>
            <person name="Sun Q."/>
        </authorList>
    </citation>
    <scope>NUCLEOTIDE SEQUENCE [LARGE SCALE GENOMIC DNA]</scope>
    <source>
        <strain evidence="2 3">3_YM_SP_D4_24.mj</strain>
    </source>
</reference>
<dbReference type="InterPro" id="IPR052158">
    <property type="entry name" value="INH-QAR"/>
</dbReference>
<dbReference type="PANTHER" id="PTHR43130">
    <property type="entry name" value="ARAC-FAMILY TRANSCRIPTIONAL REGULATOR"/>
    <property type="match status" value="1"/>
</dbReference>
<evidence type="ECO:0000313" key="3">
    <source>
        <dbReference type="Proteomes" id="UP000661649"/>
    </source>
</evidence>
<comment type="caution">
    <text evidence="2">The sequence shown here is derived from an EMBL/GenBank/DDBJ whole genome shotgun (WGS) entry which is preliminary data.</text>
</comment>
<name>A0ABR7PFR2_9FIRM</name>
<protein>
    <submittedName>
        <fullName evidence="2">DJ-1/PfpI family protein</fullName>
    </submittedName>
</protein>
<keyword evidence="3" id="KW-1185">Reference proteome</keyword>
<dbReference type="InterPro" id="IPR029062">
    <property type="entry name" value="Class_I_gatase-like"/>
</dbReference>
<dbReference type="Gene3D" id="3.40.50.880">
    <property type="match status" value="1"/>
</dbReference>
<evidence type="ECO:0000313" key="2">
    <source>
        <dbReference type="EMBL" id="MBC8629655.1"/>
    </source>
</evidence>
<feature type="domain" description="DJ-1/PfpI" evidence="1">
    <location>
        <begin position="2"/>
        <end position="165"/>
    </location>
</feature>
<proteinExistence type="predicted"/>